<reference evidence="4 5" key="1">
    <citation type="submission" date="2019-04" db="EMBL/GenBank/DDBJ databases">
        <title>Lacinutrix sp. nov., isolated from marine water.</title>
        <authorList>
            <person name="Kim W."/>
        </authorList>
    </citation>
    <scope>NUCLEOTIDE SEQUENCE [LARGE SCALE GENOMIC DNA]</scope>
    <source>
        <strain evidence="4 5">CAU 1491</strain>
    </source>
</reference>
<dbReference type="InterPro" id="IPR000182">
    <property type="entry name" value="GNAT_dom"/>
</dbReference>
<evidence type="ECO:0000313" key="5">
    <source>
        <dbReference type="Proteomes" id="UP000307657"/>
    </source>
</evidence>
<name>A0A4U0EVW9_9FLAO</name>
<dbReference type="InterPro" id="IPR016181">
    <property type="entry name" value="Acyl_CoA_acyltransferase"/>
</dbReference>
<evidence type="ECO:0000259" key="3">
    <source>
        <dbReference type="PROSITE" id="PS51186"/>
    </source>
</evidence>
<dbReference type="RefSeq" id="WP_136843213.1">
    <property type="nucleotide sequence ID" value="NZ_SUPL01000004.1"/>
</dbReference>
<dbReference type="CDD" id="cd04301">
    <property type="entry name" value="NAT_SF"/>
    <property type="match status" value="1"/>
</dbReference>
<dbReference type="GO" id="GO:0016747">
    <property type="term" value="F:acyltransferase activity, transferring groups other than amino-acyl groups"/>
    <property type="evidence" value="ECO:0007669"/>
    <property type="project" value="InterPro"/>
</dbReference>
<dbReference type="Proteomes" id="UP000307657">
    <property type="component" value="Unassembled WGS sequence"/>
</dbReference>
<keyword evidence="5" id="KW-1185">Reference proteome</keyword>
<comment type="caution">
    <text evidence="4">The sequence shown here is derived from an EMBL/GenBank/DDBJ whole genome shotgun (WGS) entry which is preliminary data.</text>
</comment>
<sequence>MTTIESNIINLTSLWKSATKPFNTYNEDKNIGYCFVPNSQWPNKIWLKKEHDITILNEIKLLLKSELDGLTFSYFDIDDKEENKIVFDYHDFDEASIQFGMSLKLSEKVKISKQLKFKLVTNIEDSQKWSQTFHKAFGYKVSEETINKTYHHINYYLIYDQENIIGTVISHQTASTIGIHSLGILPNMRGNGYATQIMHHLLNKGLQQGCNLATLQASKMAKSMYEKMGFTTEFIMRNFKLKTQ</sequence>
<proteinExistence type="predicted"/>
<dbReference type="Pfam" id="PF00583">
    <property type="entry name" value="Acetyltransf_1"/>
    <property type="match status" value="1"/>
</dbReference>
<protein>
    <submittedName>
        <fullName evidence="4">GNAT family N-acetyltransferase</fullName>
    </submittedName>
</protein>
<feature type="domain" description="N-acetyltransferase" evidence="3">
    <location>
        <begin position="115"/>
        <end position="244"/>
    </location>
</feature>
<dbReference type="PANTHER" id="PTHR43420">
    <property type="entry name" value="ACETYLTRANSFERASE"/>
    <property type="match status" value="1"/>
</dbReference>
<evidence type="ECO:0000313" key="4">
    <source>
        <dbReference type="EMBL" id="TJY35980.1"/>
    </source>
</evidence>
<accession>A0A4U0EVW9</accession>
<dbReference type="Gene3D" id="3.40.630.30">
    <property type="match status" value="1"/>
</dbReference>
<evidence type="ECO:0000256" key="2">
    <source>
        <dbReference type="ARBA" id="ARBA00023315"/>
    </source>
</evidence>
<dbReference type="AlphaFoldDB" id="A0A4U0EVW9"/>
<gene>
    <name evidence="4" type="ORF">E5167_08945</name>
</gene>
<dbReference type="EMBL" id="SUPL01000004">
    <property type="protein sequence ID" value="TJY35980.1"/>
    <property type="molecule type" value="Genomic_DNA"/>
</dbReference>
<keyword evidence="2" id="KW-0012">Acyltransferase</keyword>
<keyword evidence="1 4" id="KW-0808">Transferase</keyword>
<dbReference type="PROSITE" id="PS51186">
    <property type="entry name" value="GNAT"/>
    <property type="match status" value="1"/>
</dbReference>
<dbReference type="InterPro" id="IPR050680">
    <property type="entry name" value="YpeA/RimI_acetyltransf"/>
</dbReference>
<dbReference type="OrthoDB" id="1096234at2"/>
<dbReference type="SUPFAM" id="SSF55729">
    <property type="entry name" value="Acyl-CoA N-acyltransferases (Nat)"/>
    <property type="match status" value="1"/>
</dbReference>
<organism evidence="4 5">
    <name type="scientific">Pontimicrobium aquaticum</name>
    <dbReference type="NCBI Taxonomy" id="2565367"/>
    <lineage>
        <taxon>Bacteria</taxon>
        <taxon>Pseudomonadati</taxon>
        <taxon>Bacteroidota</taxon>
        <taxon>Flavobacteriia</taxon>
        <taxon>Flavobacteriales</taxon>
        <taxon>Flavobacteriaceae</taxon>
        <taxon>Pontimicrobium</taxon>
    </lineage>
</organism>
<evidence type="ECO:0000256" key="1">
    <source>
        <dbReference type="ARBA" id="ARBA00022679"/>
    </source>
</evidence>